<feature type="transmembrane region" description="Helical" evidence="5">
    <location>
        <begin position="193"/>
        <end position="211"/>
    </location>
</feature>
<name>A0A3R5UE63_9CLOT</name>
<evidence type="ECO:0000256" key="3">
    <source>
        <dbReference type="ARBA" id="ARBA00022989"/>
    </source>
</evidence>
<dbReference type="KEGG" id="cmah:C1I91_06730"/>
<organism evidence="6 7">
    <name type="scientific">Clostridium manihotivorum</name>
    <dbReference type="NCBI Taxonomy" id="2320868"/>
    <lineage>
        <taxon>Bacteria</taxon>
        <taxon>Bacillati</taxon>
        <taxon>Bacillota</taxon>
        <taxon>Clostridia</taxon>
        <taxon>Eubacteriales</taxon>
        <taxon>Clostridiaceae</taxon>
        <taxon>Clostridium</taxon>
    </lineage>
</organism>
<dbReference type="AlphaFoldDB" id="A0A3R5UE63"/>
<sequence>MEEEKMHLLSAILFAFSSNIDNLTVGIAYGIKKTKIQLSSNILIAIITSIGTFLSMTIGRLITSIISVRVANSLGSIILVAIGLWFIFDFIRNERKNYNKSLNTESSEVSGYKKIMESPEIADVDHSGYIDVKEAVSLALALTINNLGTGVAASITGINIPITVAATFIFSIFTLEAGGIIGNSAFSKIFGKYANFVSGVIIVILGVYEMFV</sequence>
<keyword evidence="3 5" id="KW-1133">Transmembrane helix</keyword>
<dbReference type="Proteomes" id="UP000286268">
    <property type="component" value="Chromosome"/>
</dbReference>
<dbReference type="PANTHER" id="PTHR35529">
    <property type="entry name" value="MANGANESE EFFLUX PUMP MNTP-RELATED"/>
    <property type="match status" value="1"/>
</dbReference>
<dbReference type="InterPro" id="IPR014205">
    <property type="entry name" value="Spore_YtaF"/>
</dbReference>
<evidence type="ECO:0000256" key="5">
    <source>
        <dbReference type="SAM" id="Phobius"/>
    </source>
</evidence>
<keyword evidence="2 5" id="KW-0812">Transmembrane</keyword>
<dbReference type="Pfam" id="PF02659">
    <property type="entry name" value="Mntp"/>
    <property type="match status" value="2"/>
</dbReference>
<evidence type="ECO:0000256" key="4">
    <source>
        <dbReference type="ARBA" id="ARBA00023136"/>
    </source>
</evidence>
<feature type="transmembrane region" description="Helical" evidence="5">
    <location>
        <begin position="6"/>
        <end position="30"/>
    </location>
</feature>
<evidence type="ECO:0000256" key="1">
    <source>
        <dbReference type="ARBA" id="ARBA00022475"/>
    </source>
</evidence>
<dbReference type="InterPro" id="IPR003810">
    <property type="entry name" value="Mntp/YtaF"/>
</dbReference>
<keyword evidence="7" id="KW-1185">Reference proteome</keyword>
<accession>A0A3R5UE63</accession>
<feature type="transmembrane region" description="Helical" evidence="5">
    <location>
        <begin position="162"/>
        <end position="181"/>
    </location>
</feature>
<keyword evidence="1" id="KW-1003">Cell membrane</keyword>
<dbReference type="PANTHER" id="PTHR35529:SF2">
    <property type="entry name" value="SPORULATION PROTEIN YTAF-RELATED"/>
    <property type="match status" value="1"/>
</dbReference>
<dbReference type="EMBL" id="CP025746">
    <property type="protein sequence ID" value="QAA31361.1"/>
    <property type="molecule type" value="Genomic_DNA"/>
</dbReference>
<proteinExistence type="predicted"/>
<feature type="transmembrane region" description="Helical" evidence="5">
    <location>
        <begin position="74"/>
        <end position="91"/>
    </location>
</feature>
<gene>
    <name evidence="6" type="primary">ytaF</name>
    <name evidence="6" type="ORF">C1I91_06730</name>
</gene>
<dbReference type="OrthoDB" id="1679205at2"/>
<evidence type="ECO:0000313" key="7">
    <source>
        <dbReference type="Proteomes" id="UP000286268"/>
    </source>
</evidence>
<evidence type="ECO:0000313" key="6">
    <source>
        <dbReference type="EMBL" id="QAA31361.1"/>
    </source>
</evidence>
<reference evidence="6 7" key="1">
    <citation type="submission" date="2018-01" db="EMBL/GenBank/DDBJ databases">
        <title>Genome Sequencing and Assembly of Anaerobacter polyendosporus strain CT4.</title>
        <authorList>
            <person name="Tachaapaikoon C."/>
            <person name="Sutheeworapong S."/>
            <person name="Jenjaroenpun P."/>
            <person name="Wongsurawat T."/>
            <person name="Nookeaw I."/>
            <person name="Cheawchanlertfa P."/>
            <person name="Kosugi A."/>
            <person name="Cheevadhanarak S."/>
            <person name="Ratanakhanokchai K."/>
        </authorList>
    </citation>
    <scope>NUCLEOTIDE SEQUENCE [LARGE SCALE GENOMIC DNA]</scope>
    <source>
        <strain evidence="6 7">CT4</strain>
    </source>
</reference>
<feature type="transmembrane region" description="Helical" evidence="5">
    <location>
        <begin position="42"/>
        <end position="62"/>
    </location>
</feature>
<protein>
    <submittedName>
        <fullName evidence="6">Sporulation membrane protein YtaF</fullName>
    </submittedName>
</protein>
<dbReference type="NCBIfam" id="TIGR02840">
    <property type="entry name" value="spore_YtaF"/>
    <property type="match status" value="1"/>
</dbReference>
<keyword evidence="4 5" id="KW-0472">Membrane</keyword>
<evidence type="ECO:0000256" key="2">
    <source>
        <dbReference type="ARBA" id="ARBA00022692"/>
    </source>
</evidence>